<dbReference type="Proteomes" id="UP000887564">
    <property type="component" value="Unplaced"/>
</dbReference>
<evidence type="ECO:0000313" key="1">
    <source>
        <dbReference type="Proteomes" id="UP000887564"/>
    </source>
</evidence>
<reference evidence="2" key="1">
    <citation type="submission" date="2022-11" db="UniProtKB">
        <authorList>
            <consortium name="WormBaseParasite"/>
        </authorList>
    </citation>
    <scope>IDENTIFICATION</scope>
</reference>
<accession>A0A914R2F9</accession>
<dbReference type="WBParaSite" id="PEQ_0000043901-mRNA-1">
    <property type="protein sequence ID" value="PEQ_0000043901-mRNA-1"/>
    <property type="gene ID" value="PEQ_0000043901"/>
</dbReference>
<dbReference type="AlphaFoldDB" id="A0A914R2F9"/>
<keyword evidence="1" id="KW-1185">Reference proteome</keyword>
<protein>
    <submittedName>
        <fullName evidence="2">Uncharacterized protein</fullName>
    </submittedName>
</protein>
<name>A0A914R2F9_PAREQ</name>
<organism evidence="1 2">
    <name type="scientific">Parascaris equorum</name>
    <name type="common">Equine roundworm</name>
    <dbReference type="NCBI Taxonomy" id="6256"/>
    <lineage>
        <taxon>Eukaryota</taxon>
        <taxon>Metazoa</taxon>
        <taxon>Ecdysozoa</taxon>
        <taxon>Nematoda</taxon>
        <taxon>Chromadorea</taxon>
        <taxon>Rhabditida</taxon>
        <taxon>Spirurina</taxon>
        <taxon>Ascaridomorpha</taxon>
        <taxon>Ascaridoidea</taxon>
        <taxon>Ascarididae</taxon>
        <taxon>Parascaris</taxon>
    </lineage>
</organism>
<evidence type="ECO:0000313" key="2">
    <source>
        <dbReference type="WBParaSite" id="PEQ_0000043901-mRNA-1"/>
    </source>
</evidence>
<sequence length="55" mass="6495">MIGPGTAPESFSRGIGMCRQIQWFFCRDFLIFYDVSHVIEHLKTMITVHFEPFKE</sequence>
<proteinExistence type="predicted"/>